<evidence type="ECO:0000313" key="2">
    <source>
        <dbReference type="EMBL" id="SHO76356.1"/>
    </source>
</evidence>
<proteinExistence type="predicted"/>
<dbReference type="Proteomes" id="UP000186303">
    <property type="component" value="Chromosome 1"/>
</dbReference>
<accession>A0A1M8A1K8</accession>
<organism evidence="2 3">
    <name type="scientific">Malassezia sympodialis (strain ATCC 42132)</name>
    <name type="common">Atopic eczema-associated yeast</name>
    <dbReference type="NCBI Taxonomy" id="1230383"/>
    <lineage>
        <taxon>Eukaryota</taxon>
        <taxon>Fungi</taxon>
        <taxon>Dikarya</taxon>
        <taxon>Basidiomycota</taxon>
        <taxon>Ustilaginomycotina</taxon>
        <taxon>Malasseziomycetes</taxon>
        <taxon>Malasseziales</taxon>
        <taxon>Malasseziaceae</taxon>
        <taxon>Malassezia</taxon>
    </lineage>
</organism>
<protein>
    <submittedName>
        <fullName evidence="2">Uncharacterized protein</fullName>
    </submittedName>
</protein>
<dbReference type="EMBL" id="LT671821">
    <property type="protein sequence ID" value="SHO76356.1"/>
    <property type="molecule type" value="Genomic_DNA"/>
</dbReference>
<keyword evidence="3" id="KW-1185">Reference proteome</keyword>
<gene>
    <name evidence="2" type="ORF">MSYG_0694</name>
</gene>
<dbReference type="AlphaFoldDB" id="A0A1M8A1K8"/>
<evidence type="ECO:0000256" key="1">
    <source>
        <dbReference type="SAM" id="SignalP"/>
    </source>
</evidence>
<evidence type="ECO:0000313" key="3">
    <source>
        <dbReference type="Proteomes" id="UP000186303"/>
    </source>
</evidence>
<dbReference type="VEuPathDB" id="FungiDB:MSYG_0694"/>
<keyword evidence="1" id="KW-0732">Signal</keyword>
<feature type="chain" id="PRO_5013337330" evidence="1">
    <location>
        <begin position="23"/>
        <end position="223"/>
    </location>
</feature>
<sequence>MHVGKAWAAIAVIQSLCSATLAAHLSHEGLYVNLPHQFPLLLYVDRTQEVLEEATITVTSTMQRTLPEVQACSWHGHSSIEACEQQDLHLEWTNTSYTVSDKEVHPDGGIVVPSDPLEILRHSSASTVLRSVVIEWSARNLSGKLHHQRWWVGHVSMPEEQRARWPVGPGEYVTRGGVPNRAPVKPWDGRDMPRISGVMSDPFMTILSSTDAPHNATWYEPRR</sequence>
<feature type="signal peptide" evidence="1">
    <location>
        <begin position="1"/>
        <end position="22"/>
    </location>
</feature>
<reference evidence="3" key="1">
    <citation type="journal article" date="2017" name="Nucleic Acids Res.">
        <title>Proteogenomics produces comprehensive and highly accurate protein-coding gene annotation in a complete genome assembly of Malassezia sympodialis.</title>
        <authorList>
            <person name="Zhu Y."/>
            <person name="Engstroem P.G."/>
            <person name="Tellgren-Roth C."/>
            <person name="Baudo C.D."/>
            <person name="Kennell J.C."/>
            <person name="Sun S."/>
            <person name="Billmyre R.B."/>
            <person name="Schroeder M.S."/>
            <person name="Andersson A."/>
            <person name="Holm T."/>
            <person name="Sigurgeirsson B."/>
            <person name="Wu G."/>
            <person name="Sankaranarayanan S.R."/>
            <person name="Siddharthan R."/>
            <person name="Sanyal K."/>
            <person name="Lundeberg J."/>
            <person name="Nystedt B."/>
            <person name="Boekhout T."/>
            <person name="Dawson T.L. Jr."/>
            <person name="Heitman J."/>
            <person name="Scheynius A."/>
            <person name="Lehtioe J."/>
        </authorList>
    </citation>
    <scope>NUCLEOTIDE SEQUENCE [LARGE SCALE GENOMIC DNA]</scope>
    <source>
        <strain evidence="3">ATCC 42132</strain>
    </source>
</reference>
<name>A0A1M8A1K8_MALS4</name>